<keyword evidence="3" id="KW-0479">Metal-binding</keyword>
<dbReference type="Pfam" id="PF04389">
    <property type="entry name" value="Peptidase_M28"/>
    <property type="match status" value="1"/>
</dbReference>
<dbReference type="PANTHER" id="PTHR12147">
    <property type="entry name" value="METALLOPEPTIDASE M28 FAMILY MEMBER"/>
    <property type="match status" value="1"/>
</dbReference>
<evidence type="ECO:0000256" key="5">
    <source>
        <dbReference type="ARBA" id="ARBA00022801"/>
    </source>
</evidence>
<feature type="signal peptide" evidence="7">
    <location>
        <begin position="1"/>
        <end position="17"/>
    </location>
</feature>
<keyword evidence="6" id="KW-0862">Zinc</keyword>
<feature type="domain" description="Peptidase M28" evidence="8">
    <location>
        <begin position="360"/>
        <end position="566"/>
    </location>
</feature>
<dbReference type="RefSeq" id="WP_343163524.1">
    <property type="nucleotide sequence ID" value="NZ_JBHRSV010000001.1"/>
</dbReference>
<dbReference type="PANTHER" id="PTHR12147:SF56">
    <property type="entry name" value="AMINOPEPTIDASE YDR415C-RELATED"/>
    <property type="match status" value="1"/>
</dbReference>
<evidence type="ECO:0000256" key="4">
    <source>
        <dbReference type="ARBA" id="ARBA00022729"/>
    </source>
</evidence>
<dbReference type="CDD" id="cd04821">
    <property type="entry name" value="PA_M28_1_2"/>
    <property type="match status" value="1"/>
</dbReference>
<keyword evidence="10" id="KW-1185">Reference proteome</keyword>
<proteinExistence type="predicted"/>
<dbReference type="CDD" id="cd05660">
    <property type="entry name" value="M28_like_PA"/>
    <property type="match status" value="1"/>
</dbReference>
<dbReference type="Proteomes" id="UP001595379">
    <property type="component" value="Unassembled WGS sequence"/>
</dbReference>
<keyword evidence="1" id="KW-0031">Aminopeptidase</keyword>
<evidence type="ECO:0000259" key="8">
    <source>
        <dbReference type="Pfam" id="PF04389"/>
    </source>
</evidence>
<sequence length="619" mass="65937">MTTRIFLAALMSGAALAACSEPVGEVDPATDETAGADMDAANDVAMNDDGSCAALYAGRGSENPPLPFSEEALANTDTSRPRACDTSPEITGADMAWRVQTLASDEFGGRAPSTPGGRAASQWIADEFARMGLEPAGDDGSYFQRVPLVEATLDTETAEFDISVNGGPLGLNVGDDAVFWTKRLNGRQEIDASDLVFVGYGIVAPEYGWNDYEGIDMTGRTAVILVNDPGYATGDPDLFNGNAMTYYGRWTYKYEEAMRQGAEGAIIIHQTAPASYGWNVVSSSWQGAQYDLETETANDRAALEGWITEETARRLFEATGLDFDVLTAAAHEPGFEAVPMEGATLDAAFDTEINRLESRNVAGVVPGTQRPDEYMLYMAHWDHLGGEAGADGSDGIYNGAVDNATGTGAIMEIAEMMANSPPERSALFVAVTLEESGLLGSAYFGENPLVPLNRIVGGVNMDGMMPVGPTSDVVVIGYGSSELEDILAEVAAGQDRTVAPDPNPAAGYFYRSDHISLAKRGVPMLYADGGTTHVEYGAAFGEEVDSAYRERAYHGTADEFSHDWDFDGLARDVQLMANVGLAIANSNDWPNWYEGNEFRALRDAMMNGDGSDAGDAGDE</sequence>
<feature type="chain" id="PRO_5047499345" evidence="7">
    <location>
        <begin position="18"/>
        <end position="619"/>
    </location>
</feature>
<keyword evidence="2" id="KW-0645">Protease</keyword>
<dbReference type="EMBL" id="JBHRSV010000001">
    <property type="protein sequence ID" value="MFC2924766.1"/>
    <property type="molecule type" value="Genomic_DNA"/>
</dbReference>
<evidence type="ECO:0000256" key="2">
    <source>
        <dbReference type="ARBA" id="ARBA00022670"/>
    </source>
</evidence>
<evidence type="ECO:0000313" key="9">
    <source>
        <dbReference type="EMBL" id="MFC2924766.1"/>
    </source>
</evidence>
<name>A0ABV6ZTK6_9PROT</name>
<reference evidence="10" key="1">
    <citation type="journal article" date="2019" name="Int. J. Syst. Evol. Microbiol.">
        <title>The Global Catalogue of Microorganisms (GCM) 10K type strain sequencing project: providing services to taxonomists for standard genome sequencing and annotation.</title>
        <authorList>
            <consortium name="The Broad Institute Genomics Platform"/>
            <consortium name="The Broad Institute Genome Sequencing Center for Infectious Disease"/>
            <person name="Wu L."/>
            <person name="Ma J."/>
        </authorList>
    </citation>
    <scope>NUCLEOTIDE SEQUENCE [LARGE SCALE GENOMIC DNA]</scope>
    <source>
        <strain evidence="10">KCTC 52487</strain>
    </source>
</reference>
<dbReference type="SUPFAM" id="SSF52025">
    <property type="entry name" value="PA domain"/>
    <property type="match status" value="1"/>
</dbReference>
<gene>
    <name evidence="9" type="ORF">ACFOOR_01460</name>
</gene>
<keyword evidence="5" id="KW-0378">Hydrolase</keyword>
<dbReference type="InterPro" id="IPR007484">
    <property type="entry name" value="Peptidase_M28"/>
</dbReference>
<dbReference type="SUPFAM" id="SSF53187">
    <property type="entry name" value="Zn-dependent exopeptidases"/>
    <property type="match status" value="1"/>
</dbReference>
<evidence type="ECO:0000256" key="1">
    <source>
        <dbReference type="ARBA" id="ARBA00022438"/>
    </source>
</evidence>
<comment type="caution">
    <text evidence="9">The sequence shown here is derived from an EMBL/GenBank/DDBJ whole genome shotgun (WGS) entry which is preliminary data.</text>
</comment>
<keyword evidence="4 7" id="KW-0732">Signal</keyword>
<evidence type="ECO:0000313" key="10">
    <source>
        <dbReference type="Proteomes" id="UP001595379"/>
    </source>
</evidence>
<dbReference type="Gene3D" id="3.40.630.10">
    <property type="entry name" value="Zn peptidases"/>
    <property type="match status" value="2"/>
</dbReference>
<protein>
    <submittedName>
        <fullName evidence="9">M28 family metallopeptidase</fullName>
    </submittedName>
</protein>
<organism evidence="9 10">
    <name type="scientific">Hyphobacterium vulgare</name>
    <dbReference type="NCBI Taxonomy" id="1736751"/>
    <lineage>
        <taxon>Bacteria</taxon>
        <taxon>Pseudomonadati</taxon>
        <taxon>Pseudomonadota</taxon>
        <taxon>Alphaproteobacteria</taxon>
        <taxon>Maricaulales</taxon>
        <taxon>Maricaulaceae</taxon>
        <taxon>Hyphobacterium</taxon>
    </lineage>
</organism>
<accession>A0ABV6ZTK6</accession>
<dbReference type="InterPro" id="IPR046450">
    <property type="entry name" value="PA_dom_sf"/>
</dbReference>
<evidence type="ECO:0000256" key="3">
    <source>
        <dbReference type="ARBA" id="ARBA00022723"/>
    </source>
</evidence>
<evidence type="ECO:0000256" key="6">
    <source>
        <dbReference type="ARBA" id="ARBA00022833"/>
    </source>
</evidence>
<evidence type="ECO:0000256" key="7">
    <source>
        <dbReference type="SAM" id="SignalP"/>
    </source>
</evidence>
<dbReference type="PROSITE" id="PS51257">
    <property type="entry name" value="PROKAR_LIPOPROTEIN"/>
    <property type="match status" value="1"/>
</dbReference>
<dbReference type="InterPro" id="IPR045175">
    <property type="entry name" value="M28_fam"/>
</dbReference>